<dbReference type="EMBL" id="RRCT01000022">
    <property type="protein sequence ID" value="RQW73373.1"/>
    <property type="molecule type" value="Genomic_DNA"/>
</dbReference>
<dbReference type="OrthoDB" id="2736743at2"/>
<keyword evidence="1" id="KW-1133">Transmembrane helix</keyword>
<dbReference type="RefSeq" id="WP_124766567.1">
    <property type="nucleotide sequence ID" value="NZ_JAFBDY010000001.1"/>
</dbReference>
<keyword evidence="1" id="KW-0812">Transmembrane</keyword>
<evidence type="ECO:0000313" key="3">
    <source>
        <dbReference type="Proteomes" id="UP000274033"/>
    </source>
</evidence>
<organism evidence="2 3">
    <name type="scientific">Lysinibacillus composti</name>
    <dbReference type="NCBI Taxonomy" id="720633"/>
    <lineage>
        <taxon>Bacteria</taxon>
        <taxon>Bacillati</taxon>
        <taxon>Bacillota</taxon>
        <taxon>Bacilli</taxon>
        <taxon>Bacillales</taxon>
        <taxon>Bacillaceae</taxon>
        <taxon>Lysinibacillus</taxon>
    </lineage>
</organism>
<keyword evidence="1" id="KW-0472">Membrane</keyword>
<accession>A0A3N9UA00</accession>
<proteinExistence type="predicted"/>
<name>A0A3N9UA00_9BACI</name>
<evidence type="ECO:0000256" key="1">
    <source>
        <dbReference type="SAM" id="Phobius"/>
    </source>
</evidence>
<dbReference type="AlphaFoldDB" id="A0A3N9UA00"/>
<sequence length="99" mass="11179">MSIVNPQYAFLEADYENPNLSKVIPEDPSPGMTQVKPEVENNLEEVPKDDAEQRNDAKLALKNSLITAFLQVNWKLGTLLWIPADIFCIAYLVLVEIFS</sequence>
<feature type="transmembrane region" description="Helical" evidence="1">
    <location>
        <begin position="79"/>
        <end position="98"/>
    </location>
</feature>
<gene>
    <name evidence="2" type="ORF">EBB45_17120</name>
</gene>
<evidence type="ECO:0000313" key="2">
    <source>
        <dbReference type="EMBL" id="RQW73373.1"/>
    </source>
</evidence>
<comment type="caution">
    <text evidence="2">The sequence shown here is derived from an EMBL/GenBank/DDBJ whole genome shotgun (WGS) entry which is preliminary data.</text>
</comment>
<keyword evidence="3" id="KW-1185">Reference proteome</keyword>
<reference evidence="2 3" key="1">
    <citation type="journal article" date="2013" name="J. Microbiol.">
        <title>Lysinibacillus chungkukjangi sp. nov., isolated from Chungkukjang, Korean fermented soybean food.</title>
        <authorList>
            <person name="Kim S.J."/>
            <person name="Jang Y.H."/>
            <person name="Hamada M."/>
            <person name="Ahn J.H."/>
            <person name="Weon H.Y."/>
            <person name="Suzuki K."/>
            <person name="Whang K.S."/>
            <person name="Kwon S.W."/>
        </authorList>
    </citation>
    <scope>NUCLEOTIDE SEQUENCE [LARGE SCALE GENOMIC DNA]</scope>
    <source>
        <strain evidence="2 3">MCCC 1A12701</strain>
    </source>
</reference>
<dbReference type="Proteomes" id="UP000274033">
    <property type="component" value="Unassembled WGS sequence"/>
</dbReference>
<protein>
    <submittedName>
        <fullName evidence="2">Uncharacterized protein</fullName>
    </submittedName>
</protein>